<proteinExistence type="predicted"/>
<sequence length="251" mass="28249">MHTDNDLGQIFAEIDHTARCSYLDQHLRSSEVPTFFTRILYYMMRSRSVSKEQIRLYAVATTLIQMALNVHETVSTDKEVTGAEMHFRQLSVLAGDYYSGLFYRNLAEAGEVAGIACLSGAICDVNEAKMDLYGIQGKSNISWFRYTQLAMRVQGGLINALARFFCENREESDSWDVLGGYMMLLYNWSQNPVKADSPMGPVPVETIRSVAAESLRLSKQVPSLEVRQDLLTLIQNCVGIHSEEELHVCEG</sequence>
<dbReference type="KEGG" id="kpul:GXN76_07440"/>
<gene>
    <name evidence="1" type="ORF">GXN76_07440</name>
</gene>
<dbReference type="AlphaFoldDB" id="A0A7D3Y1N2"/>
<reference evidence="1 2" key="1">
    <citation type="submission" date="2020-01" db="EMBL/GenBank/DDBJ databases">
        <authorList>
            <person name="Gulvik C.A."/>
            <person name="Batra D.G."/>
        </authorList>
    </citation>
    <scope>NUCLEOTIDE SEQUENCE [LARGE SCALE GENOMIC DNA]</scope>
    <source>
        <strain evidence="1 2">W9323</strain>
    </source>
</reference>
<dbReference type="GO" id="GO:0009234">
    <property type="term" value="P:menaquinone biosynthetic process"/>
    <property type="evidence" value="ECO:0007669"/>
    <property type="project" value="InterPro"/>
</dbReference>
<dbReference type="Gene3D" id="1.20.120.1450">
    <property type="match status" value="1"/>
</dbReference>
<dbReference type="Pfam" id="PF07307">
    <property type="entry name" value="HEPPP_synt_1"/>
    <property type="match status" value="1"/>
</dbReference>
<keyword evidence="2" id="KW-1185">Reference proteome</keyword>
<evidence type="ECO:0000313" key="1">
    <source>
        <dbReference type="EMBL" id="QKG84323.1"/>
    </source>
</evidence>
<accession>A0A7D3Y1N2</accession>
<dbReference type="InterPro" id="IPR009920">
    <property type="entry name" value="HEPPP_synth_su1"/>
</dbReference>
<dbReference type="Proteomes" id="UP000503088">
    <property type="component" value="Chromosome"/>
</dbReference>
<name>A0A7D3Y1N2_9BACL</name>
<organism evidence="1 2">
    <name type="scientific">Kroppenstedtia pulmonis</name>
    <dbReference type="NCBI Taxonomy" id="1380685"/>
    <lineage>
        <taxon>Bacteria</taxon>
        <taxon>Bacillati</taxon>
        <taxon>Bacillota</taxon>
        <taxon>Bacilli</taxon>
        <taxon>Bacillales</taxon>
        <taxon>Thermoactinomycetaceae</taxon>
        <taxon>Kroppenstedtia</taxon>
    </lineage>
</organism>
<dbReference type="RefSeq" id="WP_173221915.1">
    <property type="nucleotide sequence ID" value="NZ_CP048104.1"/>
</dbReference>
<dbReference type="EMBL" id="CP048104">
    <property type="protein sequence ID" value="QKG84323.1"/>
    <property type="molecule type" value="Genomic_DNA"/>
</dbReference>
<protein>
    <submittedName>
        <fullName evidence="1">Heptaprenyl diphosphate synthase component 1</fullName>
    </submittedName>
</protein>
<evidence type="ECO:0000313" key="2">
    <source>
        <dbReference type="Proteomes" id="UP000503088"/>
    </source>
</evidence>